<dbReference type="PROSITE" id="PS50003">
    <property type="entry name" value="PH_DOMAIN"/>
    <property type="match status" value="1"/>
</dbReference>
<dbReference type="InterPro" id="IPR011993">
    <property type="entry name" value="PH-like_dom_sf"/>
</dbReference>
<reference evidence="6 7" key="1">
    <citation type="submission" date="2025-05" db="UniProtKB">
        <authorList>
            <consortium name="RefSeq"/>
        </authorList>
    </citation>
    <scope>IDENTIFICATION</scope>
</reference>
<accession>A0ABM0JNX5</accession>
<feature type="domain" description="PH" evidence="4">
    <location>
        <begin position="28"/>
        <end position="135"/>
    </location>
</feature>
<protein>
    <submittedName>
        <fullName evidence="6 7">Interactor protein for cytohesin exchange factors 1</fullName>
    </submittedName>
</protein>
<dbReference type="RefSeq" id="XP_005098099.1">
    <property type="nucleotide sequence ID" value="XM_005098042.3"/>
</dbReference>
<evidence type="ECO:0000259" key="4">
    <source>
        <dbReference type="PROSITE" id="PS50003"/>
    </source>
</evidence>
<dbReference type="Gene3D" id="3.30.505.10">
    <property type="entry name" value="SH2 domain"/>
    <property type="match status" value="1"/>
</dbReference>
<dbReference type="Pfam" id="PF00017">
    <property type="entry name" value="SH2"/>
    <property type="match status" value="1"/>
</dbReference>
<dbReference type="Pfam" id="PF00169">
    <property type="entry name" value="PH"/>
    <property type="match status" value="1"/>
</dbReference>
<evidence type="ECO:0000313" key="6">
    <source>
        <dbReference type="RefSeq" id="XP_005098098.1"/>
    </source>
</evidence>
<evidence type="ECO:0000313" key="7">
    <source>
        <dbReference type="RefSeq" id="XP_005098099.1"/>
    </source>
</evidence>
<dbReference type="SMART" id="SM00233">
    <property type="entry name" value="PH"/>
    <property type="match status" value="1"/>
</dbReference>
<organism evidence="5 7">
    <name type="scientific">Aplysia californica</name>
    <name type="common">California sea hare</name>
    <dbReference type="NCBI Taxonomy" id="6500"/>
    <lineage>
        <taxon>Eukaryota</taxon>
        <taxon>Metazoa</taxon>
        <taxon>Spiralia</taxon>
        <taxon>Lophotrochozoa</taxon>
        <taxon>Mollusca</taxon>
        <taxon>Gastropoda</taxon>
        <taxon>Heterobranchia</taxon>
        <taxon>Euthyneura</taxon>
        <taxon>Tectipleura</taxon>
        <taxon>Aplysiida</taxon>
        <taxon>Aplysioidea</taxon>
        <taxon>Aplysiidae</taxon>
        <taxon>Aplysia</taxon>
    </lineage>
</organism>
<dbReference type="SUPFAM" id="SSF55550">
    <property type="entry name" value="SH2 domain"/>
    <property type="match status" value="1"/>
</dbReference>
<evidence type="ECO:0000256" key="1">
    <source>
        <dbReference type="ARBA" id="ARBA00022999"/>
    </source>
</evidence>
<dbReference type="PANTHER" id="PTHR15126">
    <property type="entry name" value="SH3-BINDING"/>
    <property type="match status" value="1"/>
</dbReference>
<dbReference type="InterPro" id="IPR035848">
    <property type="entry name" value="SH3BP2"/>
</dbReference>
<keyword evidence="1 2" id="KW-0727">SH2 domain</keyword>
<name>A0ABM0JNX5_APLCA</name>
<evidence type="ECO:0000256" key="2">
    <source>
        <dbReference type="PROSITE-ProRule" id="PRU00191"/>
    </source>
</evidence>
<dbReference type="GeneID" id="101846580"/>
<gene>
    <name evidence="6 7" type="primary">LOC101846580</name>
</gene>
<dbReference type="Gene3D" id="2.30.29.30">
    <property type="entry name" value="Pleckstrin-homology domain (PH domain)/Phosphotyrosine-binding domain (PTB)"/>
    <property type="match status" value="1"/>
</dbReference>
<dbReference type="PANTHER" id="PTHR15126:SF4">
    <property type="entry name" value="SH3 DOMAIN-BINDING PROTEIN 2"/>
    <property type="match status" value="1"/>
</dbReference>
<evidence type="ECO:0000313" key="5">
    <source>
        <dbReference type="Proteomes" id="UP000694888"/>
    </source>
</evidence>
<proteinExistence type="predicted"/>
<keyword evidence="5" id="KW-1185">Reference proteome</keyword>
<dbReference type="InterPro" id="IPR001849">
    <property type="entry name" value="PH_domain"/>
</dbReference>
<dbReference type="RefSeq" id="XP_005098098.1">
    <property type="nucleotide sequence ID" value="XM_005098041.3"/>
</dbReference>
<dbReference type="InterPro" id="IPR000980">
    <property type="entry name" value="SH2"/>
</dbReference>
<dbReference type="SUPFAM" id="SSF50729">
    <property type="entry name" value="PH domain-like"/>
    <property type="match status" value="1"/>
</dbReference>
<evidence type="ECO:0000259" key="3">
    <source>
        <dbReference type="PROSITE" id="PS50001"/>
    </source>
</evidence>
<dbReference type="InterPro" id="IPR036860">
    <property type="entry name" value="SH2_dom_sf"/>
</dbReference>
<dbReference type="CDD" id="cd00173">
    <property type="entry name" value="SH2"/>
    <property type="match status" value="1"/>
</dbReference>
<dbReference type="Proteomes" id="UP000694888">
    <property type="component" value="Unplaced"/>
</dbReference>
<feature type="domain" description="SH2" evidence="3">
    <location>
        <begin position="265"/>
        <end position="358"/>
    </location>
</feature>
<dbReference type="PROSITE" id="PS50001">
    <property type="entry name" value="SH2"/>
    <property type="match status" value="1"/>
</dbReference>
<sequence length="366" mass="41402">MASDYDPGILGVVVPQKCSCQFLLSGTTIVQSGWLRKKSLRNKIQLKIFNWPQMFVVIADKCLYYFSNELAKKPAGAVSLYGFNRIIRFRQEHPNDPSWAFKLEHVQPDMRSFYFAASSEHELIKWMKVIKQEMLVANNRSSTRAKAPSSDGISLASSGSFGSVDYHDIEASVYYEPTKRRPVSTISDFTSNAESEYHEDVMFEDSGEFEEISEPSDSPPKETFMASLVQGLKERQLQKDAVSQGYCLQTVPPPVSDNRETQTYWSSVRFHGSKEEASKAMAPVSEDGVYLVRKSEDLSDVLLVRSGSNSRKYRIFVKDDGKLTLSPTSPCFDKLEQLLFHYYSNDLPNSVLRLSAPYSIYVGQSD</sequence>